<evidence type="ECO:0000313" key="3">
    <source>
        <dbReference type="Proteomes" id="UP001420932"/>
    </source>
</evidence>
<name>A0AAP0HRZ1_9MAGN</name>
<accession>A0AAP0HRZ1</accession>
<dbReference type="InterPro" id="IPR011990">
    <property type="entry name" value="TPR-like_helical_dom_sf"/>
</dbReference>
<protein>
    <recommendedName>
        <fullName evidence="4">Pentatricopeptide repeat-containing protein</fullName>
    </recommendedName>
</protein>
<dbReference type="Gene3D" id="1.25.40.10">
    <property type="entry name" value="Tetratricopeptide repeat domain"/>
    <property type="match status" value="1"/>
</dbReference>
<evidence type="ECO:0000313" key="2">
    <source>
        <dbReference type="EMBL" id="KAK9093360.1"/>
    </source>
</evidence>
<reference evidence="2 3" key="1">
    <citation type="submission" date="2024-01" db="EMBL/GenBank/DDBJ databases">
        <title>Genome assemblies of Stephania.</title>
        <authorList>
            <person name="Yang L."/>
        </authorList>
    </citation>
    <scope>NUCLEOTIDE SEQUENCE [LARGE SCALE GENOMIC DNA]</scope>
    <source>
        <strain evidence="2">YNDBR</strain>
        <tissue evidence="2">Leaf</tissue>
    </source>
</reference>
<dbReference type="Proteomes" id="UP001420932">
    <property type="component" value="Unassembled WGS sequence"/>
</dbReference>
<evidence type="ECO:0000256" key="1">
    <source>
        <dbReference type="ARBA" id="ARBA00022737"/>
    </source>
</evidence>
<sequence length="49" mass="5590">MEEAREVFDEMPLRIVVSWTIMISGYVNQGDIDSVYLLFDIAPVKDKGV</sequence>
<organism evidence="2 3">
    <name type="scientific">Stephania yunnanensis</name>
    <dbReference type="NCBI Taxonomy" id="152371"/>
    <lineage>
        <taxon>Eukaryota</taxon>
        <taxon>Viridiplantae</taxon>
        <taxon>Streptophyta</taxon>
        <taxon>Embryophyta</taxon>
        <taxon>Tracheophyta</taxon>
        <taxon>Spermatophyta</taxon>
        <taxon>Magnoliopsida</taxon>
        <taxon>Ranunculales</taxon>
        <taxon>Menispermaceae</taxon>
        <taxon>Menispermoideae</taxon>
        <taxon>Cissampelideae</taxon>
        <taxon>Stephania</taxon>
    </lineage>
</organism>
<gene>
    <name evidence="2" type="ORF">Syun_028271</name>
</gene>
<dbReference type="NCBIfam" id="TIGR00756">
    <property type="entry name" value="PPR"/>
    <property type="match status" value="1"/>
</dbReference>
<keyword evidence="3" id="KW-1185">Reference proteome</keyword>
<dbReference type="AlphaFoldDB" id="A0AAP0HRZ1"/>
<dbReference type="EMBL" id="JBBNAF010000012">
    <property type="protein sequence ID" value="KAK9093360.1"/>
    <property type="molecule type" value="Genomic_DNA"/>
</dbReference>
<dbReference type="Pfam" id="PF01535">
    <property type="entry name" value="PPR"/>
    <property type="match status" value="2"/>
</dbReference>
<comment type="caution">
    <text evidence="2">The sequence shown here is derived from an EMBL/GenBank/DDBJ whole genome shotgun (WGS) entry which is preliminary data.</text>
</comment>
<dbReference type="InterPro" id="IPR002885">
    <property type="entry name" value="PPR_rpt"/>
</dbReference>
<keyword evidence="1" id="KW-0677">Repeat</keyword>
<proteinExistence type="predicted"/>
<evidence type="ECO:0008006" key="4">
    <source>
        <dbReference type="Google" id="ProtNLM"/>
    </source>
</evidence>